<dbReference type="InterPro" id="IPR052432">
    <property type="entry name" value="PITP/CRAL-TRIO"/>
</dbReference>
<name>A0AAD6HKF6_9EURO</name>
<feature type="domain" description="CRAL-TRIO" evidence="2">
    <location>
        <begin position="190"/>
        <end position="353"/>
    </location>
</feature>
<comment type="caution">
    <text evidence="3">The sequence shown here is derived from an EMBL/GenBank/DDBJ whole genome shotgun (WGS) entry which is preliminary data.</text>
</comment>
<accession>A0AAD6HKF6</accession>
<dbReference type="CDD" id="cd00170">
    <property type="entry name" value="SEC14"/>
    <property type="match status" value="1"/>
</dbReference>
<feature type="compositionally biased region" description="Polar residues" evidence="1">
    <location>
        <begin position="464"/>
        <end position="490"/>
    </location>
</feature>
<dbReference type="SUPFAM" id="SSF52087">
    <property type="entry name" value="CRAL/TRIO domain"/>
    <property type="match status" value="1"/>
</dbReference>
<dbReference type="EMBL" id="JAQJAN010000009">
    <property type="protein sequence ID" value="KAJ5720058.1"/>
    <property type="molecule type" value="Genomic_DNA"/>
</dbReference>
<dbReference type="Pfam" id="PF00650">
    <property type="entry name" value="CRAL_TRIO"/>
    <property type="match status" value="1"/>
</dbReference>
<feature type="compositionally biased region" description="Basic and acidic residues" evidence="1">
    <location>
        <begin position="39"/>
        <end position="49"/>
    </location>
</feature>
<evidence type="ECO:0000259" key="2">
    <source>
        <dbReference type="PROSITE" id="PS50191"/>
    </source>
</evidence>
<dbReference type="PANTHER" id="PTHR46590:SF2">
    <property type="entry name" value="CRAL_TRIO DOMAIN PROTEIN (AFU_ORTHOLOGUE AFUA_4G13930)-RELATED"/>
    <property type="match status" value="1"/>
</dbReference>
<dbReference type="InterPro" id="IPR036865">
    <property type="entry name" value="CRAL-TRIO_dom_sf"/>
</dbReference>
<sequence length="490" mass="55356">MASDGPRPGFLGNINEDQEAKLQKIWAILLRASEIPSDEDSKGCVDEHAISPTPSAPARRMSLLSHTSTSLSNNSEKVAPTLTRPYQHKFMAYFKEMGAAPQEIKMVQKALSEISPSELRQGVLDVLKHDHPDAMMLRFLRARKWNVSKAFAMMMDAIVWRVKEMHVDEDVMTKGELHALKQERGSNAKEKKAGKDFLDQMRMGKSYVHGVDKLGRPIVVIQVRLHKPGAQSEETLERYIVHVIESVRLTLTPPVETACVLFDMTGFGLSNMEYPPVKFILKCFEANYPECLGIMLIHNAPWVFSGIWRLIRGWMDPDIAAKVQFTNSGNDLAKFIDRNKLPKGVGGDEDWEYKYIEPNEDENATMEDTTTRDALIRERQQIGEEFLAATTEWNAAAKAKDKTKVQSAASQRTYLAERLRVNHWKLDPYTRARLCLDRMRVIQPGGKVDFYPKDEEIKGEEPATNGTSKTAEVQHLENLNGNGVQTTVSV</sequence>
<feature type="region of interest" description="Disordered" evidence="1">
    <location>
        <begin position="37"/>
        <end position="58"/>
    </location>
</feature>
<dbReference type="Proteomes" id="UP001215712">
    <property type="component" value="Unassembled WGS sequence"/>
</dbReference>
<feature type="region of interest" description="Disordered" evidence="1">
    <location>
        <begin position="455"/>
        <end position="490"/>
    </location>
</feature>
<proteinExistence type="predicted"/>
<dbReference type="InterPro" id="IPR011074">
    <property type="entry name" value="CRAL/TRIO_N_dom"/>
</dbReference>
<dbReference type="Gene3D" id="3.40.525.10">
    <property type="entry name" value="CRAL-TRIO lipid binding domain"/>
    <property type="match status" value="1"/>
</dbReference>
<dbReference type="SMART" id="SM01100">
    <property type="entry name" value="CRAL_TRIO_N"/>
    <property type="match status" value="1"/>
</dbReference>
<dbReference type="PROSITE" id="PS50191">
    <property type="entry name" value="CRAL_TRIO"/>
    <property type="match status" value="1"/>
</dbReference>
<keyword evidence="4" id="KW-1185">Reference proteome</keyword>
<dbReference type="InterPro" id="IPR036273">
    <property type="entry name" value="CRAL/TRIO_N_dom_sf"/>
</dbReference>
<dbReference type="SMART" id="SM00516">
    <property type="entry name" value="SEC14"/>
    <property type="match status" value="1"/>
</dbReference>
<dbReference type="AlphaFoldDB" id="A0AAD6HKF6"/>
<dbReference type="Pfam" id="PF03765">
    <property type="entry name" value="CRAL_TRIO_N"/>
    <property type="match status" value="1"/>
</dbReference>
<reference evidence="3" key="2">
    <citation type="submission" date="2023-01" db="EMBL/GenBank/DDBJ databases">
        <authorList>
            <person name="Petersen C."/>
        </authorList>
    </citation>
    <scope>NUCLEOTIDE SEQUENCE</scope>
    <source>
        <strain evidence="3">IBT 17514</strain>
    </source>
</reference>
<evidence type="ECO:0000313" key="4">
    <source>
        <dbReference type="Proteomes" id="UP001215712"/>
    </source>
</evidence>
<gene>
    <name evidence="3" type="ORF">N7493_006936</name>
</gene>
<protein>
    <recommendedName>
        <fullName evidence="2">CRAL-TRIO domain-containing protein</fullName>
    </recommendedName>
</protein>
<evidence type="ECO:0000313" key="3">
    <source>
        <dbReference type="EMBL" id="KAJ5720058.1"/>
    </source>
</evidence>
<evidence type="ECO:0000256" key="1">
    <source>
        <dbReference type="SAM" id="MobiDB-lite"/>
    </source>
</evidence>
<dbReference type="PANTHER" id="PTHR46590">
    <property type="entry name" value="PHOSPHATIDYLINOSITOL TRANSFER PROTEIN CSR1-RELATED"/>
    <property type="match status" value="1"/>
</dbReference>
<organism evidence="3 4">
    <name type="scientific">Penicillium malachiteum</name>
    <dbReference type="NCBI Taxonomy" id="1324776"/>
    <lineage>
        <taxon>Eukaryota</taxon>
        <taxon>Fungi</taxon>
        <taxon>Dikarya</taxon>
        <taxon>Ascomycota</taxon>
        <taxon>Pezizomycotina</taxon>
        <taxon>Eurotiomycetes</taxon>
        <taxon>Eurotiomycetidae</taxon>
        <taxon>Eurotiales</taxon>
        <taxon>Aspergillaceae</taxon>
        <taxon>Penicillium</taxon>
    </lineage>
</organism>
<dbReference type="InterPro" id="IPR001251">
    <property type="entry name" value="CRAL-TRIO_dom"/>
</dbReference>
<reference evidence="3" key="1">
    <citation type="journal article" date="2023" name="IMA Fungus">
        <title>Comparative genomic study of the Penicillium genus elucidates a diverse pangenome and 15 lateral gene transfer events.</title>
        <authorList>
            <person name="Petersen C."/>
            <person name="Sorensen T."/>
            <person name="Nielsen M.R."/>
            <person name="Sondergaard T.E."/>
            <person name="Sorensen J.L."/>
            <person name="Fitzpatrick D.A."/>
            <person name="Frisvad J.C."/>
            <person name="Nielsen K.L."/>
        </authorList>
    </citation>
    <scope>NUCLEOTIDE SEQUENCE</scope>
    <source>
        <strain evidence="3">IBT 17514</strain>
    </source>
</reference>
<dbReference type="SUPFAM" id="SSF46938">
    <property type="entry name" value="CRAL/TRIO N-terminal domain"/>
    <property type="match status" value="1"/>
</dbReference>